<evidence type="ECO:0000313" key="1">
    <source>
        <dbReference type="EMBL" id="ORZ09878.1"/>
    </source>
</evidence>
<reference evidence="1 2" key="1">
    <citation type="submission" date="2016-07" db="EMBL/GenBank/DDBJ databases">
        <title>Pervasive Adenine N6-methylation of Active Genes in Fungi.</title>
        <authorList>
            <consortium name="DOE Joint Genome Institute"/>
            <person name="Mondo S.J."/>
            <person name="Dannebaum R.O."/>
            <person name="Kuo R.C."/>
            <person name="Labutti K."/>
            <person name="Haridas S."/>
            <person name="Kuo A."/>
            <person name="Salamov A."/>
            <person name="Ahrendt S.R."/>
            <person name="Lipzen A."/>
            <person name="Sullivan W."/>
            <person name="Andreopoulos W.B."/>
            <person name="Clum A."/>
            <person name="Lindquist E."/>
            <person name="Daum C."/>
            <person name="Ramamoorthy G.K."/>
            <person name="Gryganskyi A."/>
            <person name="Culley D."/>
            <person name="Magnuson J.K."/>
            <person name="James T.Y."/>
            <person name="O'Malley M.A."/>
            <person name="Stajich J.E."/>
            <person name="Spatafora J.W."/>
            <person name="Visel A."/>
            <person name="Grigoriev I.V."/>
        </authorList>
    </citation>
    <scope>NUCLEOTIDE SEQUENCE [LARGE SCALE GENOMIC DNA]</scope>
    <source>
        <strain evidence="1 2">NRRL 1336</strain>
    </source>
</reference>
<name>A0A1X2I5W1_9FUNG</name>
<accession>A0A1X2I5W1</accession>
<dbReference type="AlphaFoldDB" id="A0A1X2I5W1"/>
<gene>
    <name evidence="1" type="ORF">BCR42DRAFT_116784</name>
</gene>
<protein>
    <submittedName>
        <fullName evidence="1">Uncharacterized protein</fullName>
    </submittedName>
</protein>
<proteinExistence type="predicted"/>
<comment type="caution">
    <text evidence="1">The sequence shown here is derived from an EMBL/GenBank/DDBJ whole genome shotgun (WGS) entry which is preliminary data.</text>
</comment>
<organism evidence="1 2">
    <name type="scientific">Absidia repens</name>
    <dbReference type="NCBI Taxonomy" id="90262"/>
    <lineage>
        <taxon>Eukaryota</taxon>
        <taxon>Fungi</taxon>
        <taxon>Fungi incertae sedis</taxon>
        <taxon>Mucoromycota</taxon>
        <taxon>Mucoromycotina</taxon>
        <taxon>Mucoromycetes</taxon>
        <taxon>Mucorales</taxon>
        <taxon>Cunninghamellaceae</taxon>
        <taxon>Absidia</taxon>
    </lineage>
</organism>
<dbReference type="EMBL" id="MCGE01000026">
    <property type="protein sequence ID" value="ORZ09878.1"/>
    <property type="molecule type" value="Genomic_DNA"/>
</dbReference>
<keyword evidence="2" id="KW-1185">Reference proteome</keyword>
<evidence type="ECO:0000313" key="2">
    <source>
        <dbReference type="Proteomes" id="UP000193560"/>
    </source>
</evidence>
<sequence>MFHFIDKITKPFFINRNMLTSINAYINNKKVRVSKVSYNNNVRGNKAKKQKAYSNASKNIRIRIGILKK</sequence>
<dbReference type="Proteomes" id="UP000193560">
    <property type="component" value="Unassembled WGS sequence"/>
</dbReference>